<name>A0ABR8NW77_9GAMM</name>
<evidence type="ECO:0000256" key="1">
    <source>
        <dbReference type="ARBA" id="ARBA00012528"/>
    </source>
</evidence>
<feature type="transmembrane region" description="Helical" evidence="3">
    <location>
        <begin position="37"/>
        <end position="56"/>
    </location>
</feature>
<keyword evidence="3" id="KW-1133">Transmembrane helix</keyword>
<keyword evidence="6" id="KW-1185">Reference proteome</keyword>
<feature type="transmembrane region" description="Helical" evidence="3">
    <location>
        <begin position="92"/>
        <end position="109"/>
    </location>
</feature>
<dbReference type="InterPro" id="IPR000160">
    <property type="entry name" value="GGDEF_dom"/>
</dbReference>
<dbReference type="CDD" id="cd01949">
    <property type="entry name" value="GGDEF"/>
    <property type="match status" value="1"/>
</dbReference>
<dbReference type="NCBIfam" id="TIGR00254">
    <property type="entry name" value="GGDEF"/>
    <property type="match status" value="1"/>
</dbReference>
<evidence type="ECO:0000256" key="3">
    <source>
        <dbReference type="SAM" id="Phobius"/>
    </source>
</evidence>
<comment type="caution">
    <text evidence="5">The sequence shown here is derived from an EMBL/GenBank/DDBJ whole genome shotgun (WGS) entry which is preliminary data.</text>
</comment>
<dbReference type="Pfam" id="PF00990">
    <property type="entry name" value="GGDEF"/>
    <property type="match status" value="1"/>
</dbReference>
<keyword evidence="3" id="KW-0472">Membrane</keyword>
<evidence type="ECO:0000259" key="4">
    <source>
        <dbReference type="PROSITE" id="PS50887"/>
    </source>
</evidence>
<organism evidence="5 6">
    <name type="scientific">Marinomonas colpomeniae</name>
    <dbReference type="NCBI Taxonomy" id="2774408"/>
    <lineage>
        <taxon>Bacteria</taxon>
        <taxon>Pseudomonadati</taxon>
        <taxon>Pseudomonadota</taxon>
        <taxon>Gammaproteobacteria</taxon>
        <taxon>Oceanospirillales</taxon>
        <taxon>Oceanospirillaceae</taxon>
        <taxon>Marinomonas</taxon>
    </lineage>
</organism>
<dbReference type="EC" id="2.7.7.65" evidence="1"/>
<evidence type="ECO:0000313" key="6">
    <source>
        <dbReference type="Proteomes" id="UP000604161"/>
    </source>
</evidence>
<evidence type="ECO:0000313" key="5">
    <source>
        <dbReference type="EMBL" id="MBD5770307.1"/>
    </source>
</evidence>
<accession>A0ABR8NW77</accession>
<reference evidence="5 6" key="1">
    <citation type="submission" date="2020-09" db="EMBL/GenBank/DDBJ databases">
        <title>Marinomonas sp. nov., isolated from the cysticercosis algae of Qingdao, China.</title>
        <authorList>
            <person name="Sun X."/>
        </authorList>
    </citation>
    <scope>NUCLEOTIDE SEQUENCE [LARGE SCALE GENOMIC DNA]</scope>
    <source>
        <strain evidence="5 6">SM2066</strain>
    </source>
</reference>
<evidence type="ECO:0000256" key="2">
    <source>
        <dbReference type="ARBA" id="ARBA00034247"/>
    </source>
</evidence>
<dbReference type="InterPro" id="IPR050469">
    <property type="entry name" value="Diguanylate_Cyclase"/>
</dbReference>
<dbReference type="PANTHER" id="PTHR45138:SF9">
    <property type="entry name" value="DIGUANYLATE CYCLASE DGCM-RELATED"/>
    <property type="match status" value="1"/>
</dbReference>
<dbReference type="InterPro" id="IPR048435">
    <property type="entry name" value="MASE6"/>
</dbReference>
<feature type="transmembrane region" description="Helical" evidence="3">
    <location>
        <begin position="12"/>
        <end position="31"/>
    </location>
</feature>
<feature type="transmembrane region" description="Helical" evidence="3">
    <location>
        <begin position="68"/>
        <end position="86"/>
    </location>
</feature>
<dbReference type="Proteomes" id="UP000604161">
    <property type="component" value="Unassembled WGS sequence"/>
</dbReference>
<dbReference type="Gene3D" id="3.30.70.270">
    <property type="match status" value="1"/>
</dbReference>
<dbReference type="PANTHER" id="PTHR45138">
    <property type="entry name" value="REGULATORY COMPONENTS OF SENSORY TRANSDUCTION SYSTEM"/>
    <property type="match status" value="1"/>
</dbReference>
<dbReference type="InterPro" id="IPR029787">
    <property type="entry name" value="Nucleotide_cyclase"/>
</dbReference>
<dbReference type="EMBL" id="JACYFC010000001">
    <property type="protein sequence ID" value="MBD5770307.1"/>
    <property type="molecule type" value="Genomic_DNA"/>
</dbReference>
<dbReference type="SUPFAM" id="SSF55073">
    <property type="entry name" value="Nucleotide cyclase"/>
    <property type="match status" value="1"/>
</dbReference>
<feature type="domain" description="GGDEF" evidence="4">
    <location>
        <begin position="202"/>
        <end position="334"/>
    </location>
</feature>
<dbReference type="SMART" id="SM00267">
    <property type="entry name" value="GGDEF"/>
    <property type="match status" value="1"/>
</dbReference>
<comment type="catalytic activity">
    <reaction evidence="2">
        <text>2 GTP = 3',3'-c-di-GMP + 2 diphosphate</text>
        <dbReference type="Rhea" id="RHEA:24898"/>
        <dbReference type="ChEBI" id="CHEBI:33019"/>
        <dbReference type="ChEBI" id="CHEBI:37565"/>
        <dbReference type="ChEBI" id="CHEBI:58805"/>
        <dbReference type="EC" id="2.7.7.65"/>
    </reaction>
</comment>
<feature type="transmembrane region" description="Helical" evidence="3">
    <location>
        <begin position="114"/>
        <end position="132"/>
    </location>
</feature>
<gene>
    <name evidence="5" type="ORF">IF202_04515</name>
</gene>
<protein>
    <recommendedName>
        <fullName evidence="1">diguanylate cyclase</fullName>
        <ecNumber evidence="1">2.7.7.65</ecNumber>
    </recommendedName>
</protein>
<proteinExistence type="predicted"/>
<dbReference type="RefSeq" id="WP_191593660.1">
    <property type="nucleotide sequence ID" value="NZ_JACYFC010000001.1"/>
</dbReference>
<sequence>MYQENSELQGKVLSGLASALGIIVLSVIYLNLFINKFYILAFVEILFFIASFYIAIVASKKKHKNWQVYLYLVSLLIVISFALIKAPFLKGVFFWVFCLPVIFYILTGIKMGFVFSLLSISGAYAIFFQKTGTEDLFSMHQSGSVNFISCYLSIWVVSHLYENNRQKKEKTLYLLANTDIVTGAKNRLAFKNRCNELIEKKANFFTILIDIDYFKKVNDEYGHDVGDDVLKSTVECITKTANSTDVFRYGGEEFCVLCTTYQSEKECVDIAENIRLAIQNNHVISRGNEISITASLGVTAYKEGQGLETMFNLVDQKMYEAKFQGRNQVISDYS</sequence>
<keyword evidence="3" id="KW-0812">Transmembrane</keyword>
<dbReference type="InterPro" id="IPR043128">
    <property type="entry name" value="Rev_trsase/Diguanyl_cyclase"/>
</dbReference>
<feature type="transmembrane region" description="Helical" evidence="3">
    <location>
        <begin position="144"/>
        <end position="161"/>
    </location>
</feature>
<dbReference type="PROSITE" id="PS50887">
    <property type="entry name" value="GGDEF"/>
    <property type="match status" value="1"/>
</dbReference>
<dbReference type="Pfam" id="PF20966">
    <property type="entry name" value="MASE6"/>
    <property type="match status" value="1"/>
</dbReference>